<proteinExistence type="predicted"/>
<evidence type="ECO:0000313" key="2">
    <source>
        <dbReference type="Proteomes" id="UP000005324"/>
    </source>
</evidence>
<accession>D5RMJ6</accession>
<keyword evidence="2" id="KW-1185">Reference proteome</keyword>
<comment type="caution">
    <text evidence="1">The sequence shown here is derived from an EMBL/GenBank/DDBJ whole genome shotgun (WGS) entry which is preliminary data.</text>
</comment>
<organism evidence="1 2">
    <name type="scientific">Pseudoroseomonas cervicalis ATCC 49957</name>
    <dbReference type="NCBI Taxonomy" id="525371"/>
    <lineage>
        <taxon>Bacteria</taxon>
        <taxon>Pseudomonadati</taxon>
        <taxon>Pseudomonadota</taxon>
        <taxon>Alphaproteobacteria</taxon>
        <taxon>Acetobacterales</taxon>
        <taxon>Roseomonadaceae</taxon>
        <taxon>Roseomonas</taxon>
    </lineage>
</organism>
<sequence>AGLAWLVSLLLLGAALWALWHWRGPIAAAWPPVQRLYNALGV</sequence>
<name>D5RMJ6_9PROT</name>
<feature type="non-terminal residue" evidence="1">
    <location>
        <position position="1"/>
    </location>
</feature>
<protein>
    <submittedName>
        <fullName evidence="1">Uncharacterized protein</fullName>
    </submittedName>
</protein>
<dbReference type="AlphaFoldDB" id="D5RMJ6"/>
<dbReference type="HOGENOM" id="CLU_3262718_0_0_5"/>
<evidence type="ECO:0000313" key="1">
    <source>
        <dbReference type="EMBL" id="EFH11475.1"/>
    </source>
</evidence>
<dbReference type="Proteomes" id="UP000005324">
    <property type="component" value="Unassembled WGS sequence"/>
</dbReference>
<gene>
    <name evidence="1" type="ORF">HMPREF0731_2307</name>
</gene>
<reference evidence="1 2" key="1">
    <citation type="submission" date="2010-04" db="EMBL/GenBank/DDBJ databases">
        <authorList>
            <person name="Qin X."/>
            <person name="Bachman B."/>
            <person name="Battles P."/>
            <person name="Bell A."/>
            <person name="Bess C."/>
            <person name="Bickham C."/>
            <person name="Chaboub L."/>
            <person name="Chen D."/>
            <person name="Coyle M."/>
            <person name="Deiros D.R."/>
            <person name="Dinh H."/>
            <person name="Forbes L."/>
            <person name="Fowler G."/>
            <person name="Francisco L."/>
            <person name="Fu Q."/>
            <person name="Gubbala S."/>
            <person name="Hale W."/>
            <person name="Han Y."/>
            <person name="Hemphill L."/>
            <person name="Highlander S.K."/>
            <person name="Hirani K."/>
            <person name="Hogues M."/>
            <person name="Jackson L."/>
            <person name="Jakkamsetti A."/>
            <person name="Javaid M."/>
            <person name="Jiang H."/>
            <person name="Korchina V."/>
            <person name="Kovar C."/>
            <person name="Lara F."/>
            <person name="Lee S."/>
            <person name="Mata R."/>
            <person name="Mathew T."/>
            <person name="Moen C."/>
            <person name="Morales K."/>
            <person name="Munidasa M."/>
            <person name="Nazareth L."/>
            <person name="Ngo R."/>
            <person name="Nguyen L."/>
            <person name="Okwuonu G."/>
            <person name="Ongeri F."/>
            <person name="Patil S."/>
            <person name="Petrosino J."/>
            <person name="Pham C."/>
            <person name="Pham P."/>
            <person name="Pu L.-L."/>
            <person name="Puazo M."/>
            <person name="Raj R."/>
            <person name="Reid J."/>
            <person name="Rouhana J."/>
            <person name="Saada N."/>
            <person name="Shang Y."/>
            <person name="Simmons D."/>
            <person name="Thornton R."/>
            <person name="Warren J."/>
            <person name="Weissenberger G."/>
            <person name="Zhang J."/>
            <person name="Zhang L."/>
            <person name="Zhou C."/>
            <person name="Zhu D."/>
            <person name="Muzny D."/>
            <person name="Worley K."/>
            <person name="Gibbs R."/>
        </authorList>
    </citation>
    <scope>NUCLEOTIDE SEQUENCE [LARGE SCALE GENOMIC DNA]</scope>
    <source>
        <strain evidence="1 2">ATCC 49957</strain>
    </source>
</reference>
<dbReference type="EMBL" id="ADVL01000376">
    <property type="protein sequence ID" value="EFH11475.1"/>
    <property type="molecule type" value="Genomic_DNA"/>
</dbReference>